<dbReference type="RefSeq" id="WP_274691654.1">
    <property type="nucleotide sequence ID" value="NZ_JAPMOU010000060.1"/>
</dbReference>
<gene>
    <name evidence="1" type="ORF">ORQ98_25600</name>
</gene>
<accession>A0ABT5UH76</accession>
<keyword evidence="2" id="KW-1185">Reference proteome</keyword>
<protein>
    <submittedName>
        <fullName evidence="1">Uncharacterized protein</fullName>
    </submittedName>
</protein>
<dbReference type="Proteomes" id="UP001528823">
    <property type="component" value="Unassembled WGS sequence"/>
</dbReference>
<dbReference type="EMBL" id="JAPMOU010000060">
    <property type="protein sequence ID" value="MDE1465346.1"/>
    <property type="molecule type" value="Genomic_DNA"/>
</dbReference>
<sequence>MKKVLVIIALISATWVFFNKSGGLSGEVTLGPGVYARDIPNLPLFFMSLINSCGNCFAV</sequence>
<reference evidence="1 2" key="1">
    <citation type="submission" date="2022-11" db="EMBL/GenBank/DDBJ databases">
        <title>Spartinivicinus poritis sp. nov., isolated from scleractinian coral Porites lutea.</title>
        <authorList>
            <person name="Zhang G."/>
            <person name="Cai L."/>
            <person name="Wei Q."/>
        </authorList>
    </citation>
    <scope>NUCLEOTIDE SEQUENCE [LARGE SCALE GENOMIC DNA]</scope>
    <source>
        <strain evidence="1 2">A2-2</strain>
    </source>
</reference>
<organism evidence="1 2">
    <name type="scientific">Spartinivicinus poritis</name>
    <dbReference type="NCBI Taxonomy" id="2994640"/>
    <lineage>
        <taxon>Bacteria</taxon>
        <taxon>Pseudomonadati</taxon>
        <taxon>Pseudomonadota</taxon>
        <taxon>Gammaproteobacteria</taxon>
        <taxon>Oceanospirillales</taxon>
        <taxon>Zooshikellaceae</taxon>
        <taxon>Spartinivicinus</taxon>
    </lineage>
</organism>
<evidence type="ECO:0000313" key="1">
    <source>
        <dbReference type="EMBL" id="MDE1465346.1"/>
    </source>
</evidence>
<evidence type="ECO:0000313" key="2">
    <source>
        <dbReference type="Proteomes" id="UP001528823"/>
    </source>
</evidence>
<proteinExistence type="predicted"/>
<comment type="caution">
    <text evidence="1">The sequence shown here is derived from an EMBL/GenBank/DDBJ whole genome shotgun (WGS) entry which is preliminary data.</text>
</comment>
<name>A0ABT5UH76_9GAMM</name>